<sequence>MKLTNHDALLVVVLERPTRWSVDVRRSRHYARPRRCVCRWKSQKNHSSASVDCLDRKKDQRMRKGLTQILLVNNIELLLEVLPKDFSGSIGNRVGDLGKVVELRILNGGGDDAVGELIVGCHCVSAREQERGGGPTVRELVESEERGMSGGVRANQRVAREEEE</sequence>
<gene>
    <name evidence="2" type="ORF">FH972_005054</name>
</gene>
<reference evidence="2 3" key="1">
    <citation type="submission" date="2019-06" db="EMBL/GenBank/DDBJ databases">
        <title>A chromosomal-level reference genome of Carpinus fangiana (Coryloideae, Betulaceae).</title>
        <authorList>
            <person name="Yang X."/>
            <person name="Wang Z."/>
            <person name="Zhang L."/>
            <person name="Hao G."/>
            <person name="Liu J."/>
            <person name="Yang Y."/>
        </authorList>
    </citation>
    <scope>NUCLEOTIDE SEQUENCE [LARGE SCALE GENOMIC DNA]</scope>
    <source>
        <strain evidence="2">Cfa_2016G</strain>
        <tissue evidence="2">Leaf</tissue>
    </source>
</reference>
<proteinExistence type="predicted"/>
<dbReference type="AlphaFoldDB" id="A0A5N6QNF8"/>
<organism evidence="2 3">
    <name type="scientific">Carpinus fangiana</name>
    <dbReference type="NCBI Taxonomy" id="176857"/>
    <lineage>
        <taxon>Eukaryota</taxon>
        <taxon>Viridiplantae</taxon>
        <taxon>Streptophyta</taxon>
        <taxon>Embryophyta</taxon>
        <taxon>Tracheophyta</taxon>
        <taxon>Spermatophyta</taxon>
        <taxon>Magnoliopsida</taxon>
        <taxon>eudicotyledons</taxon>
        <taxon>Gunneridae</taxon>
        <taxon>Pentapetalae</taxon>
        <taxon>rosids</taxon>
        <taxon>fabids</taxon>
        <taxon>Fagales</taxon>
        <taxon>Betulaceae</taxon>
        <taxon>Carpinus</taxon>
    </lineage>
</organism>
<dbReference type="EMBL" id="CM017322">
    <property type="protein sequence ID" value="KAE8008554.1"/>
    <property type="molecule type" value="Genomic_DNA"/>
</dbReference>
<keyword evidence="3" id="KW-1185">Reference proteome</keyword>
<dbReference type="Proteomes" id="UP000327013">
    <property type="component" value="Chromosome 2"/>
</dbReference>
<evidence type="ECO:0000313" key="3">
    <source>
        <dbReference type="Proteomes" id="UP000327013"/>
    </source>
</evidence>
<evidence type="ECO:0000313" key="2">
    <source>
        <dbReference type="EMBL" id="KAE8008554.1"/>
    </source>
</evidence>
<feature type="region of interest" description="Disordered" evidence="1">
    <location>
        <begin position="144"/>
        <end position="164"/>
    </location>
</feature>
<name>A0A5N6QNF8_9ROSI</name>
<evidence type="ECO:0000256" key="1">
    <source>
        <dbReference type="SAM" id="MobiDB-lite"/>
    </source>
</evidence>
<accession>A0A5N6QNF8</accession>
<protein>
    <submittedName>
        <fullName evidence="2">Uncharacterized protein</fullName>
    </submittedName>
</protein>